<evidence type="ECO:0000256" key="7">
    <source>
        <dbReference type="ARBA" id="ARBA00022989"/>
    </source>
</evidence>
<evidence type="ECO:0000256" key="8">
    <source>
        <dbReference type="ARBA" id="ARBA00023136"/>
    </source>
</evidence>
<dbReference type="EMBL" id="LAJE02000162">
    <property type="protein sequence ID" value="OEO31296.1"/>
    <property type="molecule type" value="Genomic_DNA"/>
</dbReference>
<dbReference type="Gene3D" id="2.40.30.170">
    <property type="match status" value="1"/>
</dbReference>
<gene>
    <name evidence="13" type="ORF">VW23_017000</name>
</gene>
<dbReference type="Pfam" id="PF25994">
    <property type="entry name" value="HH_AprE"/>
    <property type="match status" value="1"/>
</dbReference>
<dbReference type="OrthoDB" id="9810980at2"/>
<feature type="domain" description="AprE-like beta-barrel" evidence="12">
    <location>
        <begin position="319"/>
        <end position="408"/>
    </location>
</feature>
<keyword evidence="4 9" id="KW-1003">Cell membrane</keyword>
<dbReference type="InterPro" id="IPR010129">
    <property type="entry name" value="T1SS_HlyD"/>
</dbReference>
<evidence type="ECO:0000256" key="5">
    <source>
        <dbReference type="ARBA" id="ARBA00022519"/>
    </source>
</evidence>
<dbReference type="GO" id="GO:0005886">
    <property type="term" value="C:plasma membrane"/>
    <property type="evidence" value="ECO:0007669"/>
    <property type="project" value="UniProtKB-SubCell"/>
</dbReference>
<reference evidence="13 14" key="1">
    <citation type="journal article" date="2015" name="Genome Announc.">
        <title>Genome Assemblies of Three Soil-Associated Devosia species: D. insulae, D. limi, and D. soli.</title>
        <authorList>
            <person name="Hassan Y.I."/>
            <person name="Lepp D."/>
            <person name="Zhou T."/>
        </authorList>
    </citation>
    <scope>NUCLEOTIDE SEQUENCE [LARGE SCALE GENOMIC DNA]</scope>
    <source>
        <strain evidence="13 14">DS-56</strain>
    </source>
</reference>
<protein>
    <recommendedName>
        <fullName evidence="9">Membrane fusion protein (MFP) family protein</fullName>
    </recommendedName>
</protein>
<evidence type="ECO:0000313" key="14">
    <source>
        <dbReference type="Proteomes" id="UP000095463"/>
    </source>
</evidence>
<evidence type="ECO:0000313" key="13">
    <source>
        <dbReference type="EMBL" id="OEO31296.1"/>
    </source>
</evidence>
<evidence type="ECO:0000256" key="6">
    <source>
        <dbReference type="ARBA" id="ARBA00022692"/>
    </source>
</evidence>
<dbReference type="PRINTS" id="PR01490">
    <property type="entry name" value="RTXTOXIND"/>
</dbReference>
<keyword evidence="5 9" id="KW-0997">Cell inner membrane</keyword>
<dbReference type="GO" id="GO:0015031">
    <property type="term" value="P:protein transport"/>
    <property type="evidence" value="ECO:0007669"/>
    <property type="project" value="InterPro"/>
</dbReference>
<evidence type="ECO:0000259" key="11">
    <source>
        <dbReference type="Pfam" id="PF25994"/>
    </source>
</evidence>
<organism evidence="13 14">
    <name type="scientific">Devosia insulae DS-56</name>
    <dbReference type="NCBI Taxonomy" id="1116389"/>
    <lineage>
        <taxon>Bacteria</taxon>
        <taxon>Pseudomonadati</taxon>
        <taxon>Pseudomonadota</taxon>
        <taxon>Alphaproteobacteria</taxon>
        <taxon>Hyphomicrobiales</taxon>
        <taxon>Devosiaceae</taxon>
        <taxon>Devosia</taxon>
    </lineage>
</organism>
<dbReference type="Proteomes" id="UP000095463">
    <property type="component" value="Unassembled WGS sequence"/>
</dbReference>
<evidence type="ECO:0000256" key="1">
    <source>
        <dbReference type="ARBA" id="ARBA00004377"/>
    </source>
</evidence>
<feature type="coiled-coil region" evidence="10">
    <location>
        <begin position="207"/>
        <end position="234"/>
    </location>
</feature>
<keyword evidence="7" id="KW-1133">Transmembrane helix</keyword>
<comment type="subcellular location">
    <subcellularLocation>
        <location evidence="1 9">Cell inner membrane</location>
        <topology evidence="1 9">Single-pass membrane protein</topology>
    </subcellularLocation>
</comment>
<name>A0A1E5XRR8_9HYPH</name>
<dbReference type="InterPro" id="IPR058982">
    <property type="entry name" value="Beta-barrel_AprE"/>
</dbReference>
<dbReference type="PANTHER" id="PTHR30386">
    <property type="entry name" value="MEMBRANE FUSION SUBUNIT OF EMRAB-TOLC MULTIDRUG EFFLUX PUMP"/>
    <property type="match status" value="1"/>
</dbReference>
<keyword evidence="10" id="KW-0175">Coiled coil</keyword>
<sequence length="432" mass="45522">MADPLKSLRRHAFAGLGAMALFIGVLGGWAGTTEIAGAVVAQGTVVPLEGSKRVQHPEGGVVSAILVKDGDAVEAGQLLVHLDSTTVSANLAVIVSQLSAAFALEARLTAESIGNDRLTLPANLDTWPDRATLDGLLAAQERLRQSRADAQAGLATQLQEQIGQLGEQIAGLEAQQAAVRRQSEILAGEVVDAEALFRDGLMEASRLNASKRELARLEGEAGNLTAEIASARTAIAGSRAKIAENTATFRAGVLEDLRDVGLQIAELLQQKIAAEDRLAKLEIRAPQAGIVHESIVRTVGGVVAAGETLMQVVPHTDRLVLEARVSPIDVDKLTVGQAAAVRLTGFDARTTPELVAAVDSISPDLSRDPATGVAYFSIRMRLSETELARLPHGQHVTAGMPAEAFLRTTDRTVLSYLLGPLAAQLSHAFRED</sequence>
<keyword evidence="14" id="KW-1185">Reference proteome</keyword>
<dbReference type="InterPro" id="IPR050739">
    <property type="entry name" value="MFP"/>
</dbReference>
<evidence type="ECO:0000259" key="12">
    <source>
        <dbReference type="Pfam" id="PF26002"/>
    </source>
</evidence>
<dbReference type="AlphaFoldDB" id="A0A1E5XRR8"/>
<evidence type="ECO:0000256" key="2">
    <source>
        <dbReference type="ARBA" id="ARBA00009477"/>
    </source>
</evidence>
<dbReference type="PANTHER" id="PTHR30386:SF17">
    <property type="entry name" value="ALKALINE PROTEASE SECRETION PROTEIN APRE"/>
    <property type="match status" value="1"/>
</dbReference>
<dbReference type="NCBIfam" id="TIGR01843">
    <property type="entry name" value="type_I_hlyD"/>
    <property type="match status" value="1"/>
</dbReference>
<evidence type="ECO:0000256" key="3">
    <source>
        <dbReference type="ARBA" id="ARBA00022448"/>
    </source>
</evidence>
<comment type="caution">
    <text evidence="13">The sequence shown here is derived from an EMBL/GenBank/DDBJ whole genome shotgun (WGS) entry which is preliminary data.</text>
</comment>
<proteinExistence type="inferred from homology"/>
<comment type="similarity">
    <text evidence="2 9">Belongs to the membrane fusion protein (MFP) (TC 8.A.1) family.</text>
</comment>
<keyword evidence="8" id="KW-0472">Membrane</keyword>
<accession>A0A1E5XRR8</accession>
<dbReference type="Pfam" id="PF26002">
    <property type="entry name" value="Beta-barrel_AprE"/>
    <property type="match status" value="1"/>
</dbReference>
<dbReference type="Gene3D" id="2.40.50.100">
    <property type="match status" value="1"/>
</dbReference>
<dbReference type="InterPro" id="IPR058781">
    <property type="entry name" value="HH_AprE-like"/>
</dbReference>
<evidence type="ECO:0000256" key="10">
    <source>
        <dbReference type="SAM" id="Coils"/>
    </source>
</evidence>
<feature type="domain" description="AprE-like long alpha-helical hairpin" evidence="11">
    <location>
        <begin position="88"/>
        <end position="277"/>
    </location>
</feature>
<dbReference type="RefSeq" id="WP_069909517.1">
    <property type="nucleotide sequence ID" value="NZ_LAJE02000162.1"/>
</dbReference>
<evidence type="ECO:0000256" key="4">
    <source>
        <dbReference type="ARBA" id="ARBA00022475"/>
    </source>
</evidence>
<keyword evidence="3 9" id="KW-0813">Transport</keyword>
<keyword evidence="6" id="KW-0812">Transmembrane</keyword>
<evidence type="ECO:0000256" key="9">
    <source>
        <dbReference type="RuleBase" id="RU365093"/>
    </source>
</evidence>